<name>A0A3M6U0F8_POCDA</name>
<keyword evidence="2" id="KW-1185">Reference proteome</keyword>
<sequence length="117" mass="14055">MARVLRLIGGPKILISYENKEKYQFEDNYLIQYLNLQTSIIRIVWLTVRRMKHLIWELKVCHNIVSLFLQPSLRTEKYEHHSLAAILNLELYEEIQSGNPEIQVMRIKKNINYRITN</sequence>
<comment type="caution">
    <text evidence="1">The sequence shown here is derived from an EMBL/GenBank/DDBJ whole genome shotgun (WGS) entry which is preliminary data.</text>
</comment>
<proteinExistence type="predicted"/>
<organism evidence="1 2">
    <name type="scientific">Pocillopora damicornis</name>
    <name type="common">Cauliflower coral</name>
    <name type="synonym">Millepora damicornis</name>
    <dbReference type="NCBI Taxonomy" id="46731"/>
    <lineage>
        <taxon>Eukaryota</taxon>
        <taxon>Metazoa</taxon>
        <taxon>Cnidaria</taxon>
        <taxon>Anthozoa</taxon>
        <taxon>Hexacorallia</taxon>
        <taxon>Scleractinia</taxon>
        <taxon>Astrocoeniina</taxon>
        <taxon>Pocilloporidae</taxon>
        <taxon>Pocillopora</taxon>
    </lineage>
</organism>
<evidence type="ECO:0000313" key="2">
    <source>
        <dbReference type="Proteomes" id="UP000275408"/>
    </source>
</evidence>
<evidence type="ECO:0000313" key="1">
    <source>
        <dbReference type="EMBL" id="RMX46968.1"/>
    </source>
</evidence>
<protein>
    <submittedName>
        <fullName evidence="1">Uncharacterized protein</fullName>
    </submittedName>
</protein>
<dbReference type="Proteomes" id="UP000275408">
    <property type="component" value="Unassembled WGS sequence"/>
</dbReference>
<accession>A0A3M6U0F8</accession>
<reference evidence="1 2" key="1">
    <citation type="journal article" date="2018" name="Sci. Rep.">
        <title>Comparative analysis of the Pocillopora damicornis genome highlights role of immune system in coral evolution.</title>
        <authorList>
            <person name="Cunning R."/>
            <person name="Bay R.A."/>
            <person name="Gillette P."/>
            <person name="Baker A.C."/>
            <person name="Traylor-Knowles N."/>
        </authorList>
    </citation>
    <scope>NUCLEOTIDE SEQUENCE [LARGE SCALE GENOMIC DNA]</scope>
    <source>
        <strain evidence="1">RSMAS</strain>
        <tissue evidence="1">Whole animal</tissue>
    </source>
</reference>
<gene>
    <name evidence="1" type="ORF">pdam_00011948</name>
</gene>
<dbReference type="AlphaFoldDB" id="A0A3M6U0F8"/>
<dbReference type="EMBL" id="RCHS01002515">
    <property type="protein sequence ID" value="RMX46968.1"/>
    <property type="molecule type" value="Genomic_DNA"/>
</dbReference>